<organism evidence="1 2">
    <name type="scientific">Thermodesulforhabdus norvegica</name>
    <dbReference type="NCBI Taxonomy" id="39841"/>
    <lineage>
        <taxon>Bacteria</taxon>
        <taxon>Pseudomonadati</taxon>
        <taxon>Thermodesulfobacteriota</taxon>
        <taxon>Syntrophobacteria</taxon>
        <taxon>Syntrophobacterales</taxon>
        <taxon>Thermodesulforhabdaceae</taxon>
        <taxon>Thermodesulforhabdus</taxon>
    </lineage>
</organism>
<dbReference type="EMBL" id="FOUU01000003">
    <property type="protein sequence ID" value="SFM74106.1"/>
    <property type="molecule type" value="Genomic_DNA"/>
</dbReference>
<evidence type="ECO:0000313" key="2">
    <source>
        <dbReference type="Proteomes" id="UP000199611"/>
    </source>
</evidence>
<reference evidence="1 2" key="1">
    <citation type="submission" date="2016-10" db="EMBL/GenBank/DDBJ databases">
        <authorList>
            <person name="de Groot N.N."/>
        </authorList>
    </citation>
    <scope>NUCLEOTIDE SEQUENCE [LARGE SCALE GENOMIC DNA]</scope>
    <source>
        <strain evidence="1 2">DSM 9990</strain>
    </source>
</reference>
<dbReference type="OrthoDB" id="5517263at2"/>
<accession>A0A1I4TBP9</accession>
<keyword evidence="2" id="KW-1185">Reference proteome</keyword>
<dbReference type="RefSeq" id="WP_093394439.1">
    <property type="nucleotide sequence ID" value="NZ_FOUU01000003.1"/>
</dbReference>
<sequence>MTYSDEIWRLVEPDLGKISEGLSFLGIKLWKPGMFFMGAPDSVLKKITGSFPAKKRSAGSSHPIFVLEVYPAETYHRVCPCTSKYVSGARYIRAGCVLEHTSKLMARTSFLLEKFAFSLPFSAKWIGQLRYMGTVPEECVKQGV</sequence>
<evidence type="ECO:0000313" key="1">
    <source>
        <dbReference type="EMBL" id="SFM74106.1"/>
    </source>
</evidence>
<gene>
    <name evidence="1" type="ORF">SAMN05660836_01330</name>
</gene>
<dbReference type="Proteomes" id="UP000199611">
    <property type="component" value="Unassembled WGS sequence"/>
</dbReference>
<proteinExistence type="predicted"/>
<protein>
    <submittedName>
        <fullName evidence="1">Uncharacterized protein</fullName>
    </submittedName>
</protein>
<dbReference type="STRING" id="39841.SAMN05660836_01330"/>
<name>A0A1I4TBP9_9BACT</name>
<dbReference type="AlphaFoldDB" id="A0A1I4TBP9"/>